<sequence length="88" mass="9704">MSSNIDTHVRLAYNRTGHAIRFTRSALRIIQQLQFQGLPPNPIKPQSYVDAIDSLTEALFGIRALPLGIQLPPHPIAPANPIVPQDTN</sequence>
<keyword evidence="2" id="KW-1185">Reference proteome</keyword>
<protein>
    <submittedName>
        <fullName evidence="1">Uncharacterized protein</fullName>
    </submittedName>
</protein>
<dbReference type="AlphaFoldDB" id="A0A562K5U1"/>
<dbReference type="RefSeq" id="WP_144539125.1">
    <property type="nucleotide sequence ID" value="NZ_CBCSDC010000019.1"/>
</dbReference>
<dbReference type="Proteomes" id="UP000318667">
    <property type="component" value="Unassembled WGS sequence"/>
</dbReference>
<dbReference type="EMBL" id="VLKI01000001">
    <property type="protein sequence ID" value="TWH90811.1"/>
    <property type="molecule type" value="Genomic_DNA"/>
</dbReference>
<evidence type="ECO:0000313" key="1">
    <source>
        <dbReference type="EMBL" id="TWH90811.1"/>
    </source>
</evidence>
<proteinExistence type="predicted"/>
<evidence type="ECO:0000313" key="2">
    <source>
        <dbReference type="Proteomes" id="UP000318667"/>
    </source>
</evidence>
<organism evidence="1 2">
    <name type="scientific">Cytobacillus oceanisediminis</name>
    <dbReference type="NCBI Taxonomy" id="665099"/>
    <lineage>
        <taxon>Bacteria</taxon>
        <taxon>Bacillati</taxon>
        <taxon>Bacillota</taxon>
        <taxon>Bacilli</taxon>
        <taxon>Bacillales</taxon>
        <taxon>Bacillaceae</taxon>
        <taxon>Cytobacillus</taxon>
    </lineage>
</organism>
<name>A0A562K5U1_9BACI</name>
<reference evidence="1 2" key="1">
    <citation type="journal article" date="2015" name="Stand. Genomic Sci.">
        <title>Genomic Encyclopedia of Bacterial and Archaeal Type Strains, Phase III: the genomes of soil and plant-associated and newly described type strains.</title>
        <authorList>
            <person name="Whitman W.B."/>
            <person name="Woyke T."/>
            <person name="Klenk H.P."/>
            <person name="Zhou Y."/>
            <person name="Lilburn T.G."/>
            <person name="Beck B.J."/>
            <person name="De Vos P."/>
            <person name="Vandamme P."/>
            <person name="Eisen J.A."/>
            <person name="Garrity G."/>
            <person name="Hugenholtz P."/>
            <person name="Kyrpides N.C."/>
        </authorList>
    </citation>
    <scope>NUCLEOTIDE SEQUENCE [LARGE SCALE GENOMIC DNA]</scope>
    <source>
        <strain evidence="1 2">CGMCC 1.10115</strain>
    </source>
</reference>
<accession>A0A562K5U1</accession>
<dbReference type="GeneID" id="65401557"/>
<comment type="caution">
    <text evidence="1">The sequence shown here is derived from an EMBL/GenBank/DDBJ whole genome shotgun (WGS) entry which is preliminary data.</text>
</comment>
<dbReference type="OrthoDB" id="2850793at2"/>
<gene>
    <name evidence="1" type="ORF">IQ19_00261</name>
</gene>